<protein>
    <recommendedName>
        <fullName evidence="1">EGF-like domain-containing protein</fullName>
    </recommendedName>
</protein>
<dbReference type="Proteomes" id="UP000327493">
    <property type="component" value="Chromosome 18"/>
</dbReference>
<dbReference type="AlphaFoldDB" id="A0A5J5CU67"/>
<accession>A0A5J5CU67</accession>
<dbReference type="PROSITE" id="PS01186">
    <property type="entry name" value="EGF_2"/>
    <property type="match status" value="1"/>
</dbReference>
<dbReference type="PANTHER" id="PTHR12199:SF3">
    <property type="entry name" value="INTERPHOTORECEPTOR MATRIX PROTEOGLYCAN 1"/>
    <property type="match status" value="1"/>
</dbReference>
<sequence length="109" mass="11854">MPFLQANLTGFKKLEILNFRKGSVVVNSRMKFAKSVPYNITSAADACKFLACEEFSRCMVNGRTKEAQCLCEPGFLSVDGLPCQSLCVLQPDYCQGGDCHIVPGHGAVC</sequence>
<reference evidence="2 3" key="1">
    <citation type="submission" date="2019-08" db="EMBL/GenBank/DDBJ databases">
        <title>A chromosome-level genome assembly, high-density linkage maps, and genome scans reveal the genomic architecture of hybrid incompatibilities underlying speciation via character displacement in darters (Percidae: Etheostominae).</title>
        <authorList>
            <person name="Moran R.L."/>
            <person name="Catchen J.M."/>
            <person name="Fuller R.C."/>
        </authorList>
    </citation>
    <scope>NUCLEOTIDE SEQUENCE [LARGE SCALE GENOMIC DNA]</scope>
    <source>
        <strain evidence="2">EspeVRDwgs_2016</strain>
        <tissue evidence="2">Muscle</tissue>
    </source>
</reference>
<evidence type="ECO:0000313" key="3">
    <source>
        <dbReference type="Proteomes" id="UP000327493"/>
    </source>
</evidence>
<evidence type="ECO:0000313" key="2">
    <source>
        <dbReference type="EMBL" id="KAA8582951.1"/>
    </source>
</evidence>
<dbReference type="EMBL" id="VOFY01000018">
    <property type="protein sequence ID" value="KAA8582951.1"/>
    <property type="molecule type" value="Genomic_DNA"/>
</dbReference>
<organism evidence="2 3">
    <name type="scientific">Etheostoma spectabile</name>
    <name type="common">orangethroat darter</name>
    <dbReference type="NCBI Taxonomy" id="54343"/>
    <lineage>
        <taxon>Eukaryota</taxon>
        <taxon>Metazoa</taxon>
        <taxon>Chordata</taxon>
        <taxon>Craniata</taxon>
        <taxon>Vertebrata</taxon>
        <taxon>Euteleostomi</taxon>
        <taxon>Actinopterygii</taxon>
        <taxon>Neopterygii</taxon>
        <taxon>Teleostei</taxon>
        <taxon>Neoteleostei</taxon>
        <taxon>Acanthomorphata</taxon>
        <taxon>Eupercaria</taxon>
        <taxon>Perciformes</taxon>
        <taxon>Percoidei</taxon>
        <taxon>Percidae</taxon>
        <taxon>Etheostomatinae</taxon>
        <taxon>Etheostoma</taxon>
    </lineage>
</organism>
<keyword evidence="3" id="KW-1185">Reference proteome</keyword>
<evidence type="ECO:0000259" key="1">
    <source>
        <dbReference type="PROSITE" id="PS01186"/>
    </source>
</evidence>
<dbReference type="InterPro" id="IPR000742">
    <property type="entry name" value="EGF"/>
</dbReference>
<feature type="non-terminal residue" evidence="2">
    <location>
        <position position="109"/>
    </location>
</feature>
<name>A0A5J5CU67_9PERO</name>
<gene>
    <name evidence="2" type="ORF">FQN60_015497</name>
</gene>
<proteinExistence type="predicted"/>
<dbReference type="PANTHER" id="PTHR12199">
    <property type="entry name" value="INTERPHOTORECEPTOR MATRIX PROTEOGLYCAN"/>
    <property type="match status" value="1"/>
</dbReference>
<dbReference type="GO" id="GO:0007601">
    <property type="term" value="P:visual perception"/>
    <property type="evidence" value="ECO:0007669"/>
    <property type="project" value="InterPro"/>
</dbReference>
<feature type="domain" description="EGF-like" evidence="1">
    <location>
        <begin position="69"/>
        <end position="83"/>
    </location>
</feature>
<dbReference type="InterPro" id="IPR039861">
    <property type="entry name" value="IMPG"/>
</dbReference>
<comment type="caution">
    <text evidence="2">The sequence shown here is derived from an EMBL/GenBank/DDBJ whole genome shotgun (WGS) entry which is preliminary data.</text>
</comment>